<keyword evidence="4" id="KW-0804">Transcription</keyword>
<sequence length="704" mass="78696">MKLKARPTIKLGVPSWFNRINSVSFNASFRIATTSDLQKSQLTMQARAYRACETCRRSKSRCTGGPPCETCLKRESQTCEFIATAPRSKSFGQNARLNIDACLRCRRKNAICTGGPPCEECVEGSDMCSFDTERHREDHLHKGRSSACIPCRIRKTRCTGRVPPCEACTTRGSESTCEFVKRTKGDLETTTMHIQHQSDSAAKPYWNDVTETEPIQQHESTLNVGTDNARSPYTLTAHGTRSVRRSESLGCSEQLSTSRSIISLSDLSETSSLEPSDSDGSSHASSQTGCSSYDELLHVLPSRQMIDSLILFCVVNAAQFETEYEAFCCNTQVGTPSWPSLLFAILVLGCRAEEDSKILYLSDDLSIFYEKVAWHCLLTSDSPSEPSLSALKAIVLIIYARTHRGQDVFSDPQLAYRMAASTKGHIDNGQHVVEPTDSEEYRCLLTGMKTLSLLNAQVHDYYRNQDLIQGLLPPADIYESTGRPNLSLGVEESPPQMTFTILNLQLLKISHTIFMSAEIGFKSEWSLHGLETELFRMEKHCSEVYANLGQFDSQLGSHQGSHGILHCYINYLLHLVFLLDLNRYLDGEITPDTRISRSKCITFAKASLRNFNLLAEDMECKSYAWYIRGVGSYYAERSALTLTRCLAGFEEEDQDGEARRILDHTLGIFSALSDRSVFSARGAFILDDQCMPIPFNNYPSRLGL</sequence>
<dbReference type="PROSITE" id="PS50048">
    <property type="entry name" value="ZN2_CY6_FUNGAL_2"/>
    <property type="match status" value="3"/>
</dbReference>
<comment type="caution">
    <text evidence="8">The sequence shown here is derived from an EMBL/GenBank/DDBJ whole genome shotgun (WGS) entry which is preliminary data.</text>
</comment>
<dbReference type="SUPFAM" id="SSF57701">
    <property type="entry name" value="Zn2/Cys6 DNA-binding domain"/>
    <property type="match status" value="2"/>
</dbReference>
<feature type="region of interest" description="Disordered" evidence="6">
    <location>
        <begin position="213"/>
        <end position="251"/>
    </location>
</feature>
<keyword evidence="2" id="KW-0805">Transcription regulation</keyword>
<dbReference type="Pfam" id="PF00172">
    <property type="entry name" value="Zn_clus"/>
    <property type="match status" value="2"/>
</dbReference>
<dbReference type="PANTHER" id="PTHR31001:SF40">
    <property type="entry name" value="ZN(II)2CYS6 TRANSCRIPTION FACTOR (EUROFUNG)"/>
    <property type="match status" value="1"/>
</dbReference>
<dbReference type="Proteomes" id="UP001152649">
    <property type="component" value="Unassembled WGS sequence"/>
</dbReference>
<evidence type="ECO:0000256" key="1">
    <source>
        <dbReference type="ARBA" id="ARBA00004123"/>
    </source>
</evidence>
<dbReference type="InterPro" id="IPR050613">
    <property type="entry name" value="Sec_Metabolite_Reg"/>
</dbReference>
<protein>
    <recommendedName>
        <fullName evidence="7">Zn(2)-C6 fungal-type domain-containing protein</fullName>
    </recommendedName>
</protein>
<dbReference type="PANTHER" id="PTHR31001">
    <property type="entry name" value="UNCHARACTERIZED TRANSCRIPTIONAL REGULATORY PROTEIN"/>
    <property type="match status" value="1"/>
</dbReference>
<name>A0A9W4NXW0_9EURO</name>
<dbReference type="SMART" id="SM00066">
    <property type="entry name" value="GAL4"/>
    <property type="match status" value="3"/>
</dbReference>
<dbReference type="PROSITE" id="PS00463">
    <property type="entry name" value="ZN2_CY6_FUNGAL_1"/>
    <property type="match status" value="2"/>
</dbReference>
<dbReference type="EMBL" id="CAJVPG010000440">
    <property type="protein sequence ID" value="CAG8420079.1"/>
    <property type="molecule type" value="Genomic_DNA"/>
</dbReference>
<dbReference type="GO" id="GO:0005634">
    <property type="term" value="C:nucleus"/>
    <property type="evidence" value="ECO:0007669"/>
    <property type="project" value="UniProtKB-SubCell"/>
</dbReference>
<keyword evidence="9" id="KW-1185">Reference proteome</keyword>
<keyword evidence="5" id="KW-0539">Nucleus</keyword>
<comment type="subcellular location">
    <subcellularLocation>
        <location evidence="1">Nucleus</location>
    </subcellularLocation>
</comment>
<evidence type="ECO:0000256" key="3">
    <source>
        <dbReference type="ARBA" id="ARBA00023125"/>
    </source>
</evidence>
<dbReference type="InterPro" id="IPR036864">
    <property type="entry name" value="Zn2-C6_fun-type_DNA-bd_sf"/>
</dbReference>
<evidence type="ECO:0000256" key="5">
    <source>
        <dbReference type="ARBA" id="ARBA00023242"/>
    </source>
</evidence>
<feature type="domain" description="Zn(2)-C6 fungal-type" evidence="7">
    <location>
        <begin position="101"/>
        <end position="130"/>
    </location>
</feature>
<evidence type="ECO:0000256" key="4">
    <source>
        <dbReference type="ARBA" id="ARBA00023163"/>
    </source>
</evidence>
<evidence type="ECO:0000256" key="2">
    <source>
        <dbReference type="ARBA" id="ARBA00023015"/>
    </source>
</evidence>
<keyword evidence="3" id="KW-0238">DNA-binding</keyword>
<dbReference type="GO" id="GO:0003677">
    <property type="term" value="F:DNA binding"/>
    <property type="evidence" value="ECO:0007669"/>
    <property type="project" value="UniProtKB-KW"/>
</dbReference>
<feature type="compositionally biased region" description="Polar residues" evidence="6">
    <location>
        <begin position="213"/>
        <end position="239"/>
    </location>
</feature>
<dbReference type="OrthoDB" id="4361601at2759"/>
<evidence type="ECO:0000256" key="6">
    <source>
        <dbReference type="SAM" id="MobiDB-lite"/>
    </source>
</evidence>
<feature type="domain" description="Zn(2)-C6 fungal-type" evidence="7">
    <location>
        <begin position="51"/>
        <end position="81"/>
    </location>
</feature>
<feature type="domain" description="Zn(2)-C6 fungal-type" evidence="7">
    <location>
        <begin position="147"/>
        <end position="179"/>
    </location>
</feature>
<organism evidence="8 9">
    <name type="scientific">Penicillium salamii</name>
    <dbReference type="NCBI Taxonomy" id="1612424"/>
    <lineage>
        <taxon>Eukaryota</taxon>
        <taxon>Fungi</taxon>
        <taxon>Dikarya</taxon>
        <taxon>Ascomycota</taxon>
        <taxon>Pezizomycotina</taxon>
        <taxon>Eurotiomycetes</taxon>
        <taxon>Eurotiomycetidae</taxon>
        <taxon>Eurotiales</taxon>
        <taxon>Aspergillaceae</taxon>
        <taxon>Penicillium</taxon>
    </lineage>
</organism>
<dbReference type="InterPro" id="IPR001138">
    <property type="entry name" value="Zn2Cys6_DnaBD"/>
</dbReference>
<evidence type="ECO:0000313" key="9">
    <source>
        <dbReference type="Proteomes" id="UP001152649"/>
    </source>
</evidence>
<reference evidence="8" key="1">
    <citation type="submission" date="2021-07" db="EMBL/GenBank/DDBJ databases">
        <authorList>
            <person name="Branca A.L. A."/>
        </authorList>
    </citation>
    <scope>NUCLEOTIDE SEQUENCE</scope>
</reference>
<dbReference type="CDD" id="cd00067">
    <property type="entry name" value="GAL4"/>
    <property type="match status" value="2"/>
</dbReference>
<evidence type="ECO:0000313" key="8">
    <source>
        <dbReference type="EMBL" id="CAG8420079.1"/>
    </source>
</evidence>
<accession>A0A9W4NXW0</accession>
<dbReference type="CDD" id="cd12148">
    <property type="entry name" value="fungal_TF_MHR"/>
    <property type="match status" value="1"/>
</dbReference>
<feature type="region of interest" description="Disordered" evidence="6">
    <location>
        <begin position="267"/>
        <end position="288"/>
    </location>
</feature>
<dbReference type="GO" id="GO:0008270">
    <property type="term" value="F:zinc ion binding"/>
    <property type="evidence" value="ECO:0007669"/>
    <property type="project" value="InterPro"/>
</dbReference>
<feature type="compositionally biased region" description="Low complexity" evidence="6">
    <location>
        <begin position="267"/>
        <end position="286"/>
    </location>
</feature>
<dbReference type="AlphaFoldDB" id="A0A9W4NXW0"/>
<gene>
    <name evidence="8" type="ORF">PSALAMII_LOCUS9772</name>
</gene>
<evidence type="ECO:0000259" key="7">
    <source>
        <dbReference type="PROSITE" id="PS50048"/>
    </source>
</evidence>
<dbReference type="Gene3D" id="4.10.240.10">
    <property type="entry name" value="Zn(2)-C6 fungal-type DNA-binding domain"/>
    <property type="match status" value="2"/>
</dbReference>
<proteinExistence type="predicted"/>
<dbReference type="GO" id="GO:0000981">
    <property type="term" value="F:DNA-binding transcription factor activity, RNA polymerase II-specific"/>
    <property type="evidence" value="ECO:0007669"/>
    <property type="project" value="InterPro"/>
</dbReference>